<dbReference type="EMBL" id="FJOG01000011">
    <property type="protein sequence ID" value="CZR58092.1"/>
    <property type="molecule type" value="Genomic_DNA"/>
</dbReference>
<keyword evidence="3" id="KW-1185">Reference proteome</keyword>
<dbReference type="PANTHER" id="PTHR40616">
    <property type="entry name" value="LINALOOL DEHYDRATASE_ISOMERASE DOMAIN-CONTAINING PROTEIN"/>
    <property type="match status" value="1"/>
</dbReference>
<reference evidence="2 3" key="1">
    <citation type="submission" date="2016-03" db="EMBL/GenBank/DDBJ databases">
        <authorList>
            <person name="Ploux O."/>
        </authorList>
    </citation>
    <scope>NUCLEOTIDE SEQUENCE [LARGE SCALE GENOMIC DNA]</scope>
    <source>
        <strain evidence="2 3">UAMH 11012</strain>
    </source>
</reference>
<gene>
    <name evidence="2" type="ORF">PAC_07982</name>
</gene>
<evidence type="ECO:0000313" key="3">
    <source>
        <dbReference type="Proteomes" id="UP000184330"/>
    </source>
</evidence>
<dbReference type="Proteomes" id="UP000184330">
    <property type="component" value="Unassembled WGS sequence"/>
</dbReference>
<dbReference type="AlphaFoldDB" id="A0A1L7WZA0"/>
<evidence type="ECO:0000256" key="1">
    <source>
        <dbReference type="SAM" id="SignalP"/>
    </source>
</evidence>
<accession>A0A1L7WZA0</accession>
<feature type="chain" id="PRO_5012250756" description="Linalool dehydratase/isomerase domain-containing protein" evidence="1">
    <location>
        <begin position="23"/>
        <end position="543"/>
    </location>
</feature>
<organism evidence="2 3">
    <name type="scientific">Phialocephala subalpina</name>
    <dbReference type="NCBI Taxonomy" id="576137"/>
    <lineage>
        <taxon>Eukaryota</taxon>
        <taxon>Fungi</taxon>
        <taxon>Dikarya</taxon>
        <taxon>Ascomycota</taxon>
        <taxon>Pezizomycotina</taxon>
        <taxon>Leotiomycetes</taxon>
        <taxon>Helotiales</taxon>
        <taxon>Mollisiaceae</taxon>
        <taxon>Phialocephala</taxon>
        <taxon>Phialocephala fortinii species complex</taxon>
    </lineage>
</organism>
<name>A0A1L7WZA0_9HELO</name>
<sequence length="543" mass="60739">MRVSSCVRAIVGLAAFVSVSSATKLSAAAQDLFDYSMLIQDPRWDETYKVVWFNDNGPWSIRFTAWYTAGLLHRNQGDDVENAKAALKAILAVQMNYDFDSAWYGDFKLSPDEPNPQTPLYTPSIYGSYDPNWREFVGTQLVQVVEEFGDLIGPNLVSDIETAMSYDAVGAMRRNGSFPEGDNLILAYTNPRYMRALNVGWIGARLKNQTFIDFGNEQGTELYELFTKNDANTLGEYNAPTYYGMDMWALGAMSKYGPKNATFAKHAKSIMAAVWEDIAEHYNPYLGNMAGPYDRAYTRDMTAHDAVLSMFWWGIFGHDKAPTPPKSDLDVNYDVSQGAALSLIMDTVASTLSPSVTEKLLTPFTEERFINKTIYYDLETNNSRTATSWLGKPLMIGAQIVSETVNRGKQFTPAIVHWASDPAHKPFPYIGFFSLYPTASTISSTASSHYLEMSYPNTTQEGTDSFQFMLSGIPPPWNLAGNVVDGFENLPCLEVNVSAPGLERLDTVYGSMIYDHYYYNVTYVVPANFSGTPWMGFEFVYTC</sequence>
<keyword evidence="1" id="KW-0732">Signal</keyword>
<dbReference type="PANTHER" id="PTHR40616:SF1">
    <property type="entry name" value="LINALOOL DEHYDRATASE_ISOMERASE DOMAIN-CONTAINING PROTEIN"/>
    <property type="match status" value="1"/>
</dbReference>
<evidence type="ECO:0008006" key="4">
    <source>
        <dbReference type="Google" id="ProtNLM"/>
    </source>
</evidence>
<proteinExistence type="predicted"/>
<protein>
    <recommendedName>
        <fullName evidence="4">Linalool dehydratase/isomerase domain-containing protein</fullName>
    </recommendedName>
</protein>
<evidence type="ECO:0000313" key="2">
    <source>
        <dbReference type="EMBL" id="CZR58092.1"/>
    </source>
</evidence>
<feature type="signal peptide" evidence="1">
    <location>
        <begin position="1"/>
        <end position="22"/>
    </location>
</feature>
<dbReference type="OrthoDB" id="2580323at2759"/>